<dbReference type="InterPro" id="IPR057326">
    <property type="entry name" value="KR_dom"/>
</dbReference>
<dbReference type="PROSITE" id="PS00061">
    <property type="entry name" value="ADH_SHORT"/>
    <property type="match status" value="1"/>
</dbReference>
<proteinExistence type="inferred from homology"/>
<comment type="caution">
    <text evidence="4">The sequence shown here is derived from an EMBL/GenBank/DDBJ whole genome shotgun (WGS) entry which is preliminary data.</text>
</comment>
<sequence length="246" mass="25384">MFDFSGKTALITGAASGIGKATAEYFFGCGANVVLADINEGAARVVAEALDPSGERVSAFRYDAGASVSAAEVVAHAVERHSGIDHLVSCAGIYDQQITAEMTDEAWRRTIAINLDGVFFLVRSAIPVLRDNGAIVTLASVAAHVGGTGGHAHYGASKGGVLALTRGLAKDLAPRIRVNCVSPGLIETPMTGGLIGRMGEDILKQILLRRYGKPSEIASVIAFLCSDAASFVTGETIIVSGGAYMG</sequence>
<dbReference type="EMBL" id="QYUQ01000002">
    <property type="protein sequence ID" value="RJG03269.1"/>
    <property type="molecule type" value="Genomic_DNA"/>
</dbReference>
<dbReference type="PRINTS" id="PR00080">
    <property type="entry name" value="SDRFAMILY"/>
</dbReference>
<dbReference type="Proteomes" id="UP000266327">
    <property type="component" value="Unassembled WGS sequence"/>
</dbReference>
<dbReference type="RefSeq" id="WP_119786764.1">
    <property type="nucleotide sequence ID" value="NZ_QYUQ01000002.1"/>
</dbReference>
<reference evidence="5" key="1">
    <citation type="submission" date="2018-09" db="EMBL/GenBank/DDBJ databases">
        <authorList>
            <person name="Zhu H."/>
        </authorList>
    </citation>
    <scope>NUCLEOTIDE SEQUENCE [LARGE SCALE GENOMIC DNA]</scope>
    <source>
        <strain evidence="5">K1S02-23</strain>
    </source>
</reference>
<dbReference type="InterPro" id="IPR036291">
    <property type="entry name" value="NAD(P)-bd_dom_sf"/>
</dbReference>
<dbReference type="SMART" id="SM00822">
    <property type="entry name" value="PKS_KR"/>
    <property type="match status" value="1"/>
</dbReference>
<dbReference type="SUPFAM" id="SSF51735">
    <property type="entry name" value="NAD(P)-binding Rossmann-fold domains"/>
    <property type="match status" value="1"/>
</dbReference>
<keyword evidence="5" id="KW-1185">Reference proteome</keyword>
<dbReference type="AlphaFoldDB" id="A0A3A3G935"/>
<evidence type="ECO:0000313" key="5">
    <source>
        <dbReference type="Proteomes" id="UP000266327"/>
    </source>
</evidence>
<dbReference type="Pfam" id="PF13561">
    <property type="entry name" value="adh_short_C2"/>
    <property type="match status" value="1"/>
</dbReference>
<dbReference type="OrthoDB" id="9809287at2"/>
<gene>
    <name evidence="4" type="ORF">D3878_18130</name>
</gene>
<evidence type="ECO:0000256" key="2">
    <source>
        <dbReference type="ARBA" id="ARBA00023002"/>
    </source>
</evidence>
<evidence type="ECO:0000256" key="1">
    <source>
        <dbReference type="ARBA" id="ARBA00006484"/>
    </source>
</evidence>
<name>A0A3A3G935_9BURK</name>
<organism evidence="4 5">
    <name type="scientific">Noviherbaspirillum sedimenti</name>
    <dbReference type="NCBI Taxonomy" id="2320865"/>
    <lineage>
        <taxon>Bacteria</taxon>
        <taxon>Pseudomonadati</taxon>
        <taxon>Pseudomonadota</taxon>
        <taxon>Betaproteobacteria</taxon>
        <taxon>Burkholderiales</taxon>
        <taxon>Oxalobacteraceae</taxon>
        <taxon>Noviherbaspirillum</taxon>
    </lineage>
</organism>
<dbReference type="InterPro" id="IPR002347">
    <property type="entry name" value="SDR_fam"/>
</dbReference>
<comment type="similarity">
    <text evidence="1">Belongs to the short-chain dehydrogenases/reductases (SDR) family.</text>
</comment>
<evidence type="ECO:0000259" key="3">
    <source>
        <dbReference type="SMART" id="SM00822"/>
    </source>
</evidence>
<dbReference type="Gene3D" id="3.40.50.720">
    <property type="entry name" value="NAD(P)-binding Rossmann-like Domain"/>
    <property type="match status" value="1"/>
</dbReference>
<keyword evidence="2" id="KW-0560">Oxidoreductase</keyword>
<dbReference type="InterPro" id="IPR020904">
    <property type="entry name" value="Sc_DH/Rdtase_CS"/>
</dbReference>
<dbReference type="PANTHER" id="PTHR42760">
    <property type="entry name" value="SHORT-CHAIN DEHYDROGENASES/REDUCTASES FAMILY MEMBER"/>
    <property type="match status" value="1"/>
</dbReference>
<evidence type="ECO:0000313" key="4">
    <source>
        <dbReference type="EMBL" id="RJG03269.1"/>
    </source>
</evidence>
<dbReference type="FunFam" id="3.40.50.720:FF:000084">
    <property type="entry name" value="Short-chain dehydrogenase reductase"/>
    <property type="match status" value="1"/>
</dbReference>
<dbReference type="PRINTS" id="PR00081">
    <property type="entry name" value="GDHRDH"/>
</dbReference>
<accession>A0A3A3G935</accession>
<dbReference type="PANTHER" id="PTHR42760:SF133">
    <property type="entry name" value="3-OXOACYL-[ACYL-CARRIER-PROTEIN] REDUCTASE"/>
    <property type="match status" value="1"/>
</dbReference>
<feature type="domain" description="Ketoreductase" evidence="3">
    <location>
        <begin position="7"/>
        <end position="179"/>
    </location>
</feature>
<dbReference type="GO" id="GO:0016616">
    <property type="term" value="F:oxidoreductase activity, acting on the CH-OH group of donors, NAD or NADP as acceptor"/>
    <property type="evidence" value="ECO:0007669"/>
    <property type="project" value="TreeGrafter"/>
</dbReference>
<protein>
    <submittedName>
        <fullName evidence="4">SDR family oxidoreductase</fullName>
    </submittedName>
</protein>